<dbReference type="SUPFAM" id="SSF55729">
    <property type="entry name" value="Acyl-CoA N-acyltransferases (Nat)"/>
    <property type="match status" value="1"/>
</dbReference>
<dbReference type="InterPro" id="IPR016181">
    <property type="entry name" value="Acyl_CoA_acyltransferase"/>
</dbReference>
<dbReference type="InterPro" id="IPR042221">
    <property type="entry name" value="Leu/Phe-tRNA_Trfase_N"/>
</dbReference>
<gene>
    <name evidence="4" type="ORF">E7Z59_10725</name>
</gene>
<dbReference type="GO" id="GO:0008914">
    <property type="term" value="F:leucyl-tRNA--protein transferase activity"/>
    <property type="evidence" value="ECO:0007669"/>
    <property type="project" value="InterPro"/>
</dbReference>
<dbReference type="GO" id="GO:0005737">
    <property type="term" value="C:cytoplasm"/>
    <property type="evidence" value="ECO:0007669"/>
    <property type="project" value="TreeGrafter"/>
</dbReference>
<sequence length="221" mass="25460">MPYFELKKGATEFPPAHFADIDGLVAVGGDIDADILLKAYNNGLYYWHHPMKHIKWWSPDPRMVLQLPVESPQPELRTVRPTLKVTPTEDAENLLRHLQTVVNIKEKMDSQWLSERMFRIFSELQQRNYLKLFAIREEGKLIGGLFGTAIGRIFFGEYIWAPDSEAMALGIYTLADHCNKNGFKLIDMQKPTFQSPEVPCDEISRLSYVDYCKMNAITNHP</sequence>
<accession>A0A4S3LYQ8</accession>
<comment type="caution">
    <text evidence="4">The sequence shown here is derived from an EMBL/GenBank/DDBJ whole genome shotgun (WGS) entry which is preliminary data.</text>
</comment>
<keyword evidence="3" id="KW-0012">Acyltransferase</keyword>
<protein>
    <submittedName>
        <fullName evidence="4">Uncharacterized protein</fullName>
    </submittedName>
</protein>
<evidence type="ECO:0000313" key="5">
    <source>
        <dbReference type="Proteomes" id="UP000305939"/>
    </source>
</evidence>
<reference evidence="4 5" key="1">
    <citation type="submission" date="2019-04" db="EMBL/GenBank/DDBJ databases">
        <title>Draft genome sequence of Robertkochia marina CC-AMO-30D.</title>
        <authorList>
            <person name="Hameed A."/>
            <person name="Lin S.-Y."/>
            <person name="Shahina M."/>
            <person name="Lai W.-A."/>
            <person name="Young C.-C."/>
        </authorList>
    </citation>
    <scope>NUCLEOTIDE SEQUENCE [LARGE SCALE GENOMIC DNA]</scope>
    <source>
        <strain evidence="4 5">CC-AMO-30D</strain>
    </source>
</reference>
<keyword evidence="5" id="KW-1185">Reference proteome</keyword>
<dbReference type="Gene3D" id="3.40.630.70">
    <property type="entry name" value="Leucyl/phenylalanyl-tRNA-protein transferase, C-terminal domain"/>
    <property type="match status" value="1"/>
</dbReference>
<dbReference type="Gene3D" id="3.30.70.3550">
    <property type="entry name" value="Leucyl/phenylalanyl-tRNA-protein transferase, N-terminal domain"/>
    <property type="match status" value="1"/>
</dbReference>
<dbReference type="EMBL" id="SSMC01000003">
    <property type="protein sequence ID" value="THD66281.1"/>
    <property type="molecule type" value="Genomic_DNA"/>
</dbReference>
<keyword evidence="2" id="KW-0808">Transferase</keyword>
<dbReference type="PANTHER" id="PTHR30098">
    <property type="entry name" value="LEUCYL/PHENYLALANYL-TRNA--PROTEIN TRANSFERASE"/>
    <property type="match status" value="1"/>
</dbReference>
<dbReference type="GO" id="GO:0030163">
    <property type="term" value="P:protein catabolic process"/>
    <property type="evidence" value="ECO:0007669"/>
    <property type="project" value="InterPro"/>
</dbReference>
<dbReference type="AlphaFoldDB" id="A0A4S3LYQ8"/>
<evidence type="ECO:0000256" key="2">
    <source>
        <dbReference type="ARBA" id="ARBA00022679"/>
    </source>
</evidence>
<dbReference type="InterPro" id="IPR004616">
    <property type="entry name" value="Leu/Phe-tRNA_Trfase"/>
</dbReference>
<dbReference type="Proteomes" id="UP000305939">
    <property type="component" value="Unassembled WGS sequence"/>
</dbReference>
<dbReference type="PANTHER" id="PTHR30098:SF2">
    <property type="entry name" value="LEUCYL_PHENYLALANYL-TRNA--PROTEIN TRANSFERASE"/>
    <property type="match status" value="1"/>
</dbReference>
<dbReference type="RefSeq" id="WP_136336353.1">
    <property type="nucleotide sequence ID" value="NZ_QXMP01000017.1"/>
</dbReference>
<evidence type="ECO:0000256" key="1">
    <source>
        <dbReference type="ARBA" id="ARBA00022490"/>
    </source>
</evidence>
<dbReference type="OrthoDB" id="9790282at2"/>
<organism evidence="4 5">
    <name type="scientific">Robertkochia marina</name>
    <dbReference type="NCBI Taxonomy" id="1227945"/>
    <lineage>
        <taxon>Bacteria</taxon>
        <taxon>Pseudomonadati</taxon>
        <taxon>Bacteroidota</taxon>
        <taxon>Flavobacteriia</taxon>
        <taxon>Flavobacteriales</taxon>
        <taxon>Flavobacteriaceae</taxon>
        <taxon>Robertkochia</taxon>
    </lineage>
</organism>
<dbReference type="Pfam" id="PF03588">
    <property type="entry name" value="Leu_Phe_trans"/>
    <property type="match status" value="1"/>
</dbReference>
<dbReference type="InterPro" id="IPR042203">
    <property type="entry name" value="Leu/Phe-tRNA_Trfase_C"/>
</dbReference>
<keyword evidence="1" id="KW-0963">Cytoplasm</keyword>
<evidence type="ECO:0000313" key="4">
    <source>
        <dbReference type="EMBL" id="THD66281.1"/>
    </source>
</evidence>
<evidence type="ECO:0000256" key="3">
    <source>
        <dbReference type="ARBA" id="ARBA00023315"/>
    </source>
</evidence>
<proteinExistence type="predicted"/>
<name>A0A4S3LYQ8_9FLAO</name>